<sequence>MELAFFYFLLLGFAILMYVVLDGFDLGLGILYPWFDDESQRDHMMRSISHVWDGNETWLVFGGVILFAAFPLAYATILSTLYVPIMIMLIALIFRGVAFEYRFKAHRSKPWWDKAFAIGSTVAAFCQGLMLGALVQGVDANAIDSSSLNWLSPFAVLTAFSVMAGYALLASCYLAMKSRGEIRDRAARLGRRLVVAVLVAMALVSLWTLVEAPEIRARWFDGYHLLLLSPLSLLSLGAGWLLFHDLGDTQHEQRPFFLAVALFVLGFAGLVVGLFPYLVPRQLTFMQAQAPVSSLEFLLPGVLIFVPLICAYTFWGYRIFSGKVEDFEEGY</sequence>
<dbReference type="GO" id="GO:0070069">
    <property type="term" value="C:cytochrome complex"/>
    <property type="evidence" value="ECO:0007669"/>
    <property type="project" value="TreeGrafter"/>
</dbReference>
<evidence type="ECO:0000256" key="4">
    <source>
        <dbReference type="ARBA" id="ARBA00022692"/>
    </source>
</evidence>
<feature type="transmembrane region" description="Helical" evidence="7">
    <location>
        <begin position="150"/>
        <end position="173"/>
    </location>
</feature>
<keyword evidence="6 7" id="KW-0472">Membrane</keyword>
<dbReference type="PANTHER" id="PTHR43141">
    <property type="entry name" value="CYTOCHROME BD2 SUBUNIT II"/>
    <property type="match status" value="1"/>
</dbReference>
<organism evidence="8 9">
    <name type="scientific">Marinobacterium aestuarii</name>
    <dbReference type="NCBI Taxonomy" id="1821621"/>
    <lineage>
        <taxon>Bacteria</taxon>
        <taxon>Pseudomonadati</taxon>
        <taxon>Pseudomonadota</taxon>
        <taxon>Gammaproteobacteria</taxon>
        <taxon>Oceanospirillales</taxon>
        <taxon>Oceanospirillaceae</taxon>
        <taxon>Marinobacterium</taxon>
    </lineage>
</organism>
<dbReference type="GO" id="GO:0016682">
    <property type="term" value="F:oxidoreductase activity, acting on diphenols and related substances as donors, oxygen as acceptor"/>
    <property type="evidence" value="ECO:0007669"/>
    <property type="project" value="TreeGrafter"/>
</dbReference>
<dbReference type="AlphaFoldDB" id="A0A1A9F1S0"/>
<dbReference type="RefSeq" id="WP_067385417.1">
    <property type="nucleotide sequence ID" value="NZ_CP015839.1"/>
</dbReference>
<dbReference type="InterPro" id="IPR003317">
    <property type="entry name" value="Cyt-d_oxidase_su2"/>
</dbReference>
<proteinExistence type="inferred from homology"/>
<dbReference type="KEGG" id="mars:A8C75_17595"/>
<evidence type="ECO:0000256" key="7">
    <source>
        <dbReference type="SAM" id="Phobius"/>
    </source>
</evidence>
<dbReference type="NCBIfam" id="TIGR00203">
    <property type="entry name" value="cydB"/>
    <property type="match status" value="1"/>
</dbReference>
<dbReference type="PANTHER" id="PTHR43141:SF4">
    <property type="entry name" value="CYTOCHROME BD2 SUBUNIT II"/>
    <property type="match status" value="1"/>
</dbReference>
<comment type="similarity">
    <text evidence="2">Belongs to the cytochrome ubiquinol oxidase subunit 2 family.</text>
</comment>
<feature type="transmembrane region" description="Helical" evidence="7">
    <location>
        <begin position="297"/>
        <end position="315"/>
    </location>
</feature>
<keyword evidence="5 7" id="KW-1133">Transmembrane helix</keyword>
<feature type="transmembrane region" description="Helical" evidence="7">
    <location>
        <begin position="255"/>
        <end position="277"/>
    </location>
</feature>
<dbReference type="STRING" id="1821621.A8C75_17595"/>
<evidence type="ECO:0000313" key="8">
    <source>
        <dbReference type="EMBL" id="ANG64105.1"/>
    </source>
</evidence>
<comment type="subcellular location">
    <subcellularLocation>
        <location evidence="1">Cell membrane</location>
        <topology evidence="1">Multi-pass membrane protein</topology>
    </subcellularLocation>
</comment>
<evidence type="ECO:0000256" key="2">
    <source>
        <dbReference type="ARBA" id="ARBA00007543"/>
    </source>
</evidence>
<dbReference type="Proteomes" id="UP000078070">
    <property type="component" value="Chromosome"/>
</dbReference>
<keyword evidence="3" id="KW-1003">Cell membrane</keyword>
<evidence type="ECO:0000313" key="9">
    <source>
        <dbReference type="Proteomes" id="UP000078070"/>
    </source>
</evidence>
<keyword evidence="4 7" id="KW-0812">Transmembrane</keyword>
<dbReference type="EMBL" id="CP015839">
    <property type="protein sequence ID" value="ANG64105.1"/>
    <property type="molecule type" value="Genomic_DNA"/>
</dbReference>
<feature type="transmembrane region" description="Helical" evidence="7">
    <location>
        <begin position="81"/>
        <end position="103"/>
    </location>
</feature>
<keyword evidence="9" id="KW-1185">Reference proteome</keyword>
<reference evidence="9" key="1">
    <citation type="submission" date="2016-05" db="EMBL/GenBank/DDBJ databases">
        <authorList>
            <person name="Baek K."/>
            <person name="Yang S.-J."/>
        </authorList>
    </citation>
    <scope>NUCLEOTIDE SEQUENCE [LARGE SCALE GENOMIC DNA]</scope>
    <source>
        <strain evidence="9">ST58-10</strain>
    </source>
</reference>
<name>A0A1A9F1S0_9GAMM</name>
<dbReference type="GO" id="GO:0005886">
    <property type="term" value="C:plasma membrane"/>
    <property type="evidence" value="ECO:0007669"/>
    <property type="project" value="UniProtKB-SubCell"/>
</dbReference>
<accession>A0A1A9F1S0</accession>
<dbReference type="Pfam" id="PF02322">
    <property type="entry name" value="Cyt_bd_oxida_II"/>
    <property type="match status" value="1"/>
</dbReference>
<feature type="transmembrane region" description="Helical" evidence="7">
    <location>
        <begin position="193"/>
        <end position="210"/>
    </location>
</feature>
<dbReference type="OrthoDB" id="9776710at2"/>
<feature type="transmembrane region" description="Helical" evidence="7">
    <location>
        <begin position="222"/>
        <end position="243"/>
    </location>
</feature>
<dbReference type="GO" id="GO:0019646">
    <property type="term" value="P:aerobic electron transport chain"/>
    <property type="evidence" value="ECO:0007669"/>
    <property type="project" value="TreeGrafter"/>
</dbReference>
<evidence type="ECO:0000256" key="6">
    <source>
        <dbReference type="ARBA" id="ARBA00023136"/>
    </source>
</evidence>
<gene>
    <name evidence="8" type="ORF">A8C75_17595</name>
</gene>
<evidence type="ECO:0000256" key="3">
    <source>
        <dbReference type="ARBA" id="ARBA00022475"/>
    </source>
</evidence>
<feature type="transmembrane region" description="Helical" evidence="7">
    <location>
        <begin position="56"/>
        <end position="75"/>
    </location>
</feature>
<feature type="transmembrane region" description="Helical" evidence="7">
    <location>
        <begin position="115"/>
        <end position="138"/>
    </location>
</feature>
<protein>
    <submittedName>
        <fullName evidence="8">Cytochrome d ubiquinol oxidase subunit II</fullName>
    </submittedName>
</protein>
<dbReference type="GO" id="GO:0009055">
    <property type="term" value="F:electron transfer activity"/>
    <property type="evidence" value="ECO:0007669"/>
    <property type="project" value="TreeGrafter"/>
</dbReference>
<reference evidence="8 9" key="2">
    <citation type="journal article" date="2018" name="Int. J. Syst. Evol. Microbiol.">
        <title>Marinobacterium aestuarii sp. nov., a benzene-degrading marine bacterium isolated from estuary sediment.</title>
        <authorList>
            <person name="Bae S.S."/>
            <person name="Jung J."/>
            <person name="Chung D."/>
            <person name="Baek K."/>
        </authorList>
    </citation>
    <scope>NUCLEOTIDE SEQUENCE [LARGE SCALE GENOMIC DNA]</scope>
    <source>
        <strain evidence="8 9">ST58-10</strain>
    </source>
</reference>
<feature type="transmembrane region" description="Helical" evidence="7">
    <location>
        <begin position="6"/>
        <end position="35"/>
    </location>
</feature>
<evidence type="ECO:0000256" key="1">
    <source>
        <dbReference type="ARBA" id="ARBA00004651"/>
    </source>
</evidence>
<evidence type="ECO:0000256" key="5">
    <source>
        <dbReference type="ARBA" id="ARBA00022989"/>
    </source>
</evidence>